<dbReference type="InterPro" id="IPR024185">
    <property type="entry name" value="FTHF_cligase-like_sf"/>
</dbReference>
<name>A0A4R3JV12_9PROT</name>
<dbReference type="Gene3D" id="3.40.50.10420">
    <property type="entry name" value="NagB/RpiA/CoA transferase-like"/>
    <property type="match status" value="1"/>
</dbReference>
<evidence type="ECO:0000313" key="3">
    <source>
        <dbReference type="Proteomes" id="UP000295135"/>
    </source>
</evidence>
<dbReference type="InterPro" id="IPR003741">
    <property type="entry name" value="LUD_dom"/>
</dbReference>
<sequence>MSGARAAILDRLGRALGHAGAADDVEVTRRLQAHPRGPQPQWAETPRVRFLAKLAKVAATYAELESKSQIVSAVQAYFDAQALPRQLVAAPHPLLNEVVWPQDWQVARRRAQGEDRTGLNVAFCAIAETGSLVLLSGPESPTTLNFLPEDFLCVLPEGRIVPRLEDAWALLREERGAPPRATNIVTGPSRTADVEQTIQLGAHGPRRLHVLLLKTP</sequence>
<organism evidence="2 3">
    <name type="scientific">Sulfuritortus calidifontis</name>
    <dbReference type="NCBI Taxonomy" id="1914471"/>
    <lineage>
        <taxon>Bacteria</taxon>
        <taxon>Pseudomonadati</taxon>
        <taxon>Pseudomonadota</taxon>
        <taxon>Betaproteobacteria</taxon>
        <taxon>Nitrosomonadales</taxon>
        <taxon>Thiobacillaceae</taxon>
        <taxon>Sulfuritortus</taxon>
    </lineage>
</organism>
<protein>
    <submittedName>
        <fullName evidence="2">L-lactate dehydrogenase complex protein LldG</fullName>
    </submittedName>
</protein>
<keyword evidence="3" id="KW-1185">Reference proteome</keyword>
<proteinExistence type="predicted"/>
<dbReference type="Proteomes" id="UP000295135">
    <property type="component" value="Unassembled WGS sequence"/>
</dbReference>
<feature type="domain" description="LUD" evidence="1">
    <location>
        <begin position="108"/>
        <end position="213"/>
    </location>
</feature>
<dbReference type="EMBL" id="SLZY01000008">
    <property type="protein sequence ID" value="TCS71725.1"/>
    <property type="molecule type" value="Genomic_DNA"/>
</dbReference>
<dbReference type="InterPro" id="IPR037171">
    <property type="entry name" value="NagB/RpiA_transferase-like"/>
</dbReference>
<gene>
    <name evidence="2" type="ORF">EDC61_10868</name>
</gene>
<dbReference type="PANTHER" id="PTHR43682">
    <property type="entry name" value="LACTATE UTILIZATION PROTEIN C"/>
    <property type="match status" value="1"/>
</dbReference>
<reference evidence="2 3" key="1">
    <citation type="submission" date="2019-03" db="EMBL/GenBank/DDBJ databases">
        <title>Genomic Encyclopedia of Type Strains, Phase IV (KMG-IV): sequencing the most valuable type-strain genomes for metagenomic binning, comparative biology and taxonomic classification.</title>
        <authorList>
            <person name="Goeker M."/>
        </authorList>
    </citation>
    <scope>NUCLEOTIDE SEQUENCE [LARGE SCALE GENOMIC DNA]</scope>
    <source>
        <strain evidence="2 3">DSM 103923</strain>
    </source>
</reference>
<accession>A0A4R3JV12</accession>
<dbReference type="PANTHER" id="PTHR43682:SF1">
    <property type="entry name" value="LACTATE UTILIZATION PROTEIN C"/>
    <property type="match status" value="1"/>
</dbReference>
<comment type="caution">
    <text evidence="2">The sequence shown here is derived from an EMBL/GenBank/DDBJ whole genome shotgun (WGS) entry which is preliminary data.</text>
</comment>
<evidence type="ECO:0000259" key="1">
    <source>
        <dbReference type="Pfam" id="PF02589"/>
    </source>
</evidence>
<dbReference type="OrthoDB" id="9794157at2"/>
<dbReference type="AlphaFoldDB" id="A0A4R3JV12"/>
<dbReference type="RefSeq" id="WP_126460248.1">
    <property type="nucleotide sequence ID" value="NZ_AP018721.1"/>
</dbReference>
<evidence type="ECO:0000313" key="2">
    <source>
        <dbReference type="EMBL" id="TCS71725.1"/>
    </source>
</evidence>
<dbReference type="SUPFAM" id="SSF100950">
    <property type="entry name" value="NagB/RpiA/CoA transferase-like"/>
    <property type="match status" value="1"/>
</dbReference>
<dbReference type="Pfam" id="PF02589">
    <property type="entry name" value="LUD_dom"/>
    <property type="match status" value="1"/>
</dbReference>